<feature type="transmembrane region" description="Helical" evidence="1">
    <location>
        <begin position="159"/>
        <end position="178"/>
    </location>
</feature>
<feature type="transmembrane region" description="Helical" evidence="1">
    <location>
        <begin position="70"/>
        <end position="91"/>
    </location>
</feature>
<dbReference type="EMBL" id="ACYY01000023">
    <property type="protein sequence ID" value="EEW24216.1"/>
    <property type="molecule type" value="Genomic_DNA"/>
</dbReference>
<reference evidence="2 3" key="1">
    <citation type="submission" date="2009-08" db="EMBL/GenBank/DDBJ databases">
        <title>The draft genome of Rhodobacter sp. SW2.</title>
        <authorList>
            <consortium name="US DOE Joint Genome Institute (JGI-PGF)"/>
            <person name="Lucas S."/>
            <person name="Copeland A."/>
            <person name="Lapidus A."/>
            <person name="Glavina del Rio T."/>
            <person name="Tice H."/>
            <person name="Bruce D."/>
            <person name="Goodwin L."/>
            <person name="Pitluck S."/>
            <person name="Larimer F."/>
            <person name="Land M.L."/>
            <person name="Hauser L."/>
            <person name="Emerson D."/>
        </authorList>
    </citation>
    <scope>NUCLEOTIDE SEQUENCE [LARGE SCALE GENOMIC DNA]</scope>
    <source>
        <strain evidence="2 3">SW2</strain>
    </source>
</reference>
<keyword evidence="1" id="KW-0472">Membrane</keyword>
<gene>
    <name evidence="2" type="ORF">Rsw2DRAFT_2836</name>
</gene>
<dbReference type="Proteomes" id="UP000010121">
    <property type="component" value="Unassembled WGS sequence"/>
</dbReference>
<name>C8S450_9RHOB</name>
<dbReference type="OrthoDB" id="7858223at2"/>
<keyword evidence="1" id="KW-1133">Transmembrane helix</keyword>
<feature type="transmembrane region" description="Helical" evidence="1">
    <location>
        <begin position="7"/>
        <end position="24"/>
    </location>
</feature>
<organism evidence="2 3">
    <name type="scientific">Rhodobacter ferrooxidans</name>
    <dbReference type="NCBI Taxonomy" id="371731"/>
    <lineage>
        <taxon>Bacteria</taxon>
        <taxon>Pseudomonadati</taxon>
        <taxon>Pseudomonadota</taxon>
        <taxon>Alphaproteobacteria</taxon>
        <taxon>Rhodobacterales</taxon>
        <taxon>Rhodobacter group</taxon>
        <taxon>Rhodobacter</taxon>
    </lineage>
</organism>
<accession>C8S450</accession>
<feature type="transmembrane region" description="Helical" evidence="1">
    <location>
        <begin position="214"/>
        <end position="230"/>
    </location>
</feature>
<evidence type="ECO:0000313" key="2">
    <source>
        <dbReference type="EMBL" id="EEW24216.1"/>
    </source>
</evidence>
<dbReference type="STRING" id="371731.Rsw2DRAFT_2836"/>
<feature type="transmembrane region" description="Helical" evidence="1">
    <location>
        <begin position="277"/>
        <end position="297"/>
    </location>
</feature>
<dbReference type="AlphaFoldDB" id="C8S450"/>
<feature type="transmembrane region" description="Helical" evidence="1">
    <location>
        <begin position="97"/>
        <end position="118"/>
    </location>
</feature>
<feature type="transmembrane region" description="Helical" evidence="1">
    <location>
        <begin position="251"/>
        <end position="271"/>
    </location>
</feature>
<dbReference type="RefSeq" id="WP_008032097.1">
    <property type="nucleotide sequence ID" value="NZ_ACYY01000023.1"/>
</dbReference>
<comment type="caution">
    <text evidence="2">The sequence shown here is derived from an EMBL/GenBank/DDBJ whole genome shotgun (WGS) entry which is preliminary data.</text>
</comment>
<protein>
    <submittedName>
        <fullName evidence="2">Uncharacterized protein</fullName>
    </submittedName>
</protein>
<sequence length="303" mass="32104">MAQRRAGLRYLGAALALGLIALWGSENLFWTVPLDGIAPLDWLLTWGAYSLVAAVALSAVLWSGLSGWRAAFLGGAVLGFGLEGVVATTMYDAFPFQLVWTPLAWHALVTGLMVLALPRRLARGGVWRQVVGLLGLGLFGAVWGWFWPTERSDLPGFGLPLVYLPGMAVSVVLAQLGLDRLGRLEVPRPWVLLLAPGVLAALWLGRLAAMPSPLLLACPALIGVTVWAARRLGPGPVGLELGPAVPVWRHGLFLLAPLVTALLVVPGWGMFGPVPSNILVAVGAGGAALVLWLRLVIGALRRR</sequence>
<keyword evidence="3" id="KW-1185">Reference proteome</keyword>
<evidence type="ECO:0000256" key="1">
    <source>
        <dbReference type="SAM" id="Phobius"/>
    </source>
</evidence>
<proteinExistence type="predicted"/>
<feature type="transmembrane region" description="Helical" evidence="1">
    <location>
        <begin position="44"/>
        <end position="63"/>
    </location>
</feature>
<feature type="transmembrane region" description="Helical" evidence="1">
    <location>
        <begin position="130"/>
        <end position="147"/>
    </location>
</feature>
<feature type="transmembrane region" description="Helical" evidence="1">
    <location>
        <begin position="190"/>
        <end position="208"/>
    </location>
</feature>
<evidence type="ECO:0000313" key="3">
    <source>
        <dbReference type="Proteomes" id="UP000010121"/>
    </source>
</evidence>
<keyword evidence="1" id="KW-0812">Transmembrane</keyword>